<sequence>WWWELGAVLVSFVCMSLVVTILLYMDGKPMRTWTLPIQPNSLVAVFSTITKSALLVPIAESIGQLKWDYFNDRPRSIQNMQIFDEASRGPWG</sequence>
<organism evidence="2 3">
    <name type="scientific">Ophiobolus disseminans</name>
    <dbReference type="NCBI Taxonomy" id="1469910"/>
    <lineage>
        <taxon>Eukaryota</taxon>
        <taxon>Fungi</taxon>
        <taxon>Dikarya</taxon>
        <taxon>Ascomycota</taxon>
        <taxon>Pezizomycotina</taxon>
        <taxon>Dothideomycetes</taxon>
        <taxon>Pleosporomycetidae</taxon>
        <taxon>Pleosporales</taxon>
        <taxon>Pleosporineae</taxon>
        <taxon>Phaeosphaeriaceae</taxon>
        <taxon>Ophiobolus</taxon>
    </lineage>
</organism>
<reference evidence="2" key="1">
    <citation type="journal article" date="2020" name="Stud. Mycol.">
        <title>101 Dothideomycetes genomes: a test case for predicting lifestyles and emergence of pathogens.</title>
        <authorList>
            <person name="Haridas S."/>
            <person name="Albert R."/>
            <person name="Binder M."/>
            <person name="Bloem J."/>
            <person name="Labutti K."/>
            <person name="Salamov A."/>
            <person name="Andreopoulos B."/>
            <person name="Baker S."/>
            <person name="Barry K."/>
            <person name="Bills G."/>
            <person name="Bluhm B."/>
            <person name="Cannon C."/>
            <person name="Castanera R."/>
            <person name="Culley D."/>
            <person name="Daum C."/>
            <person name="Ezra D."/>
            <person name="Gonzalez J."/>
            <person name="Henrissat B."/>
            <person name="Kuo A."/>
            <person name="Liang C."/>
            <person name="Lipzen A."/>
            <person name="Lutzoni F."/>
            <person name="Magnuson J."/>
            <person name="Mondo S."/>
            <person name="Nolan M."/>
            <person name="Ohm R."/>
            <person name="Pangilinan J."/>
            <person name="Park H.-J."/>
            <person name="Ramirez L."/>
            <person name="Alfaro M."/>
            <person name="Sun H."/>
            <person name="Tritt A."/>
            <person name="Yoshinaga Y."/>
            <person name="Zwiers L.-H."/>
            <person name="Turgeon B."/>
            <person name="Goodwin S."/>
            <person name="Spatafora J."/>
            <person name="Crous P."/>
            <person name="Grigoriev I."/>
        </authorList>
    </citation>
    <scope>NUCLEOTIDE SEQUENCE</scope>
    <source>
        <strain evidence="2">CBS 113818</strain>
    </source>
</reference>
<evidence type="ECO:0000313" key="3">
    <source>
        <dbReference type="Proteomes" id="UP000799424"/>
    </source>
</evidence>
<keyword evidence="1" id="KW-0812">Transmembrane</keyword>
<proteinExistence type="predicted"/>
<dbReference type="EMBL" id="MU006240">
    <property type="protein sequence ID" value="KAF2820582.1"/>
    <property type="molecule type" value="Genomic_DNA"/>
</dbReference>
<keyword evidence="3" id="KW-1185">Reference proteome</keyword>
<feature type="non-terminal residue" evidence="2">
    <location>
        <position position="92"/>
    </location>
</feature>
<gene>
    <name evidence="2" type="ORF">CC86DRAFT_253309</name>
</gene>
<evidence type="ECO:0000313" key="2">
    <source>
        <dbReference type="EMBL" id="KAF2820582.1"/>
    </source>
</evidence>
<protein>
    <submittedName>
        <fullName evidence="2">Uncharacterized protein</fullName>
    </submittedName>
</protein>
<accession>A0A6A6ZHG5</accession>
<dbReference type="PANTHER" id="PTHR35394">
    <property type="entry name" value="DUF3176 DOMAIN-CONTAINING PROTEIN"/>
    <property type="match status" value="1"/>
</dbReference>
<dbReference type="OrthoDB" id="5376804at2759"/>
<feature type="non-terminal residue" evidence="2">
    <location>
        <position position="1"/>
    </location>
</feature>
<dbReference type="AlphaFoldDB" id="A0A6A6ZHG5"/>
<evidence type="ECO:0000256" key="1">
    <source>
        <dbReference type="SAM" id="Phobius"/>
    </source>
</evidence>
<name>A0A6A6ZHG5_9PLEO</name>
<feature type="transmembrane region" description="Helical" evidence="1">
    <location>
        <begin position="6"/>
        <end position="25"/>
    </location>
</feature>
<keyword evidence="1" id="KW-1133">Transmembrane helix</keyword>
<dbReference type="Proteomes" id="UP000799424">
    <property type="component" value="Unassembled WGS sequence"/>
</dbReference>
<dbReference type="Pfam" id="PF11374">
    <property type="entry name" value="DUF3176"/>
    <property type="match status" value="1"/>
</dbReference>
<keyword evidence="1" id="KW-0472">Membrane</keyword>
<dbReference type="InterPro" id="IPR021514">
    <property type="entry name" value="DUF3176"/>
</dbReference>
<dbReference type="PANTHER" id="PTHR35394:SF5">
    <property type="entry name" value="DUF3176 DOMAIN-CONTAINING PROTEIN"/>
    <property type="match status" value="1"/>
</dbReference>